<name>A0A1M4EIJ6_9ACTN</name>
<reference evidence="1" key="1">
    <citation type="submission" date="2016-04" db="EMBL/GenBank/DDBJ databases">
        <authorList>
            <person name="Evans L.H."/>
            <person name="Alamgir A."/>
            <person name="Owens N."/>
            <person name="Weber N.D."/>
            <person name="Virtaneva K."/>
            <person name="Barbian K."/>
            <person name="Babar A."/>
            <person name="Rosenke K."/>
        </authorList>
    </citation>
    <scope>NUCLEOTIDE SEQUENCE</scope>
    <source>
        <strain evidence="1">Nono1</strain>
    </source>
</reference>
<dbReference type="EMBL" id="LT559118">
    <property type="protein sequence ID" value="SBO98383.1"/>
    <property type="molecule type" value="Genomic_DNA"/>
</dbReference>
<gene>
    <name evidence="1" type="ORF">BN4615_P7899</name>
</gene>
<dbReference type="AlphaFoldDB" id="A0A1M4EIJ6"/>
<sequence length="141" mass="15411">MTEHNDPKLKALDRLVGTWKVTGAAAGTVTYRWMEGGHFLIQDVDLTQEGGTVKGTEFIGRKRPYGAEEPSQDVHSWYFDSDGSTLAYVYEVEGDTLTIWAHKKDSGAYYRGTFSADGASVTGAWVYPGGGGYESNMTRVG</sequence>
<accession>A0A1M4EIJ6</accession>
<organism evidence="1">
    <name type="scientific">Nonomuraea gerenzanensis</name>
    <dbReference type="NCBI Taxonomy" id="93944"/>
    <lineage>
        <taxon>Bacteria</taxon>
        <taxon>Bacillati</taxon>
        <taxon>Actinomycetota</taxon>
        <taxon>Actinomycetes</taxon>
        <taxon>Streptosporangiales</taxon>
        <taxon>Streptosporangiaceae</taxon>
        <taxon>Nonomuraea</taxon>
    </lineage>
</organism>
<protein>
    <recommendedName>
        <fullName evidence="2">DUF1579 domain-containing protein</fullName>
    </recommendedName>
</protein>
<proteinExistence type="predicted"/>
<evidence type="ECO:0008006" key="2">
    <source>
        <dbReference type="Google" id="ProtNLM"/>
    </source>
</evidence>
<dbReference type="RefSeq" id="WP_225267071.1">
    <property type="nucleotide sequence ID" value="NZ_CP084058.1"/>
</dbReference>
<evidence type="ECO:0000313" key="1">
    <source>
        <dbReference type="EMBL" id="SBO98383.1"/>
    </source>
</evidence>